<evidence type="ECO:0000259" key="13">
    <source>
        <dbReference type="SMART" id="SM00836"/>
    </source>
</evidence>
<evidence type="ECO:0000256" key="10">
    <source>
        <dbReference type="ARBA" id="ARBA00049339"/>
    </source>
</evidence>
<dbReference type="SUPFAM" id="SSF52374">
    <property type="entry name" value="Nucleotidylyl transferase"/>
    <property type="match status" value="1"/>
</dbReference>
<evidence type="ECO:0000256" key="12">
    <source>
        <dbReference type="RuleBase" id="RU363038"/>
    </source>
</evidence>
<keyword evidence="5 11" id="KW-0436">Ligase</keyword>
<gene>
    <name evidence="11" type="primary">argS</name>
    <name evidence="15" type="ordered locus">Tlet_1734</name>
</gene>
<comment type="subcellular location">
    <subcellularLocation>
        <location evidence="1 11">Cytoplasm</location>
    </subcellularLocation>
</comment>
<reference evidence="15 16" key="2">
    <citation type="journal article" date="2009" name="Proc. Natl. Acad. Sci. U.S.A.">
        <title>On the chimeric nature, thermophilic origin, and phylogenetic placement of the Thermotogales.</title>
        <authorList>
            <person name="Zhaxybayeva O."/>
            <person name="Swithers K.S."/>
            <person name="Lapierre P."/>
            <person name="Fournier G.P."/>
            <person name="Bickhart D.M."/>
            <person name="DeBoy R.T."/>
            <person name="Nelson K.E."/>
            <person name="Nesbo C.L."/>
            <person name="Doolittle W.F."/>
            <person name="Gogarten J.P."/>
            <person name="Noll K.M."/>
        </authorList>
    </citation>
    <scope>NUCLEOTIDE SEQUENCE [LARGE SCALE GENOMIC DNA]</scope>
    <source>
        <strain evidence="16">ATCC BAA-301 / DSM 14385 / NBRC 107922 / TMO</strain>
    </source>
</reference>
<keyword evidence="7 11" id="KW-0067">ATP-binding</keyword>
<evidence type="ECO:0000256" key="3">
    <source>
        <dbReference type="ARBA" id="ARBA00011245"/>
    </source>
</evidence>
<dbReference type="Pfam" id="PF03485">
    <property type="entry name" value="Arg_tRNA_synt_N"/>
    <property type="match status" value="1"/>
</dbReference>
<keyword evidence="4 11" id="KW-0963">Cytoplasm</keyword>
<accession>A8F804</accession>
<dbReference type="PROSITE" id="PS00178">
    <property type="entry name" value="AA_TRNA_LIGASE_I"/>
    <property type="match status" value="1"/>
</dbReference>
<name>A8F804_PSELT</name>
<dbReference type="Gene3D" id="3.40.50.620">
    <property type="entry name" value="HUPs"/>
    <property type="match status" value="1"/>
</dbReference>
<dbReference type="SUPFAM" id="SSF47323">
    <property type="entry name" value="Anticodon-binding domain of a subclass of class I aminoacyl-tRNA synthetases"/>
    <property type="match status" value="1"/>
</dbReference>
<evidence type="ECO:0000256" key="5">
    <source>
        <dbReference type="ARBA" id="ARBA00022598"/>
    </source>
</evidence>
<comment type="similarity">
    <text evidence="2 11 12">Belongs to the class-I aminoacyl-tRNA synthetase family.</text>
</comment>
<dbReference type="HAMAP" id="MF_00123">
    <property type="entry name" value="Arg_tRNA_synth"/>
    <property type="match status" value="1"/>
</dbReference>
<dbReference type="FunFam" id="1.10.730.10:FF:000008">
    <property type="entry name" value="Arginine--tRNA ligase"/>
    <property type="match status" value="1"/>
</dbReference>
<evidence type="ECO:0000256" key="9">
    <source>
        <dbReference type="ARBA" id="ARBA00023146"/>
    </source>
</evidence>
<dbReference type="SMART" id="SM01016">
    <property type="entry name" value="Arg_tRNA_synt_N"/>
    <property type="match status" value="1"/>
</dbReference>
<evidence type="ECO:0000256" key="8">
    <source>
        <dbReference type="ARBA" id="ARBA00022917"/>
    </source>
</evidence>
<dbReference type="GO" id="GO:0005524">
    <property type="term" value="F:ATP binding"/>
    <property type="evidence" value="ECO:0007669"/>
    <property type="project" value="UniProtKB-UniRule"/>
</dbReference>
<evidence type="ECO:0000313" key="15">
    <source>
        <dbReference type="EMBL" id="ABV34288.1"/>
    </source>
</evidence>
<dbReference type="Pfam" id="PF00750">
    <property type="entry name" value="tRNA-synt_1d"/>
    <property type="match status" value="1"/>
</dbReference>
<dbReference type="SMART" id="SM00836">
    <property type="entry name" value="DALR_1"/>
    <property type="match status" value="1"/>
</dbReference>
<dbReference type="InterPro" id="IPR035684">
    <property type="entry name" value="ArgRS_core"/>
</dbReference>
<keyword evidence="6 11" id="KW-0547">Nucleotide-binding</keyword>
<dbReference type="AlphaFoldDB" id="A8F804"/>
<evidence type="ECO:0000256" key="6">
    <source>
        <dbReference type="ARBA" id="ARBA00022741"/>
    </source>
</evidence>
<dbReference type="Gene3D" id="1.10.730.10">
    <property type="entry name" value="Isoleucyl-tRNA Synthetase, Domain 1"/>
    <property type="match status" value="1"/>
</dbReference>
<evidence type="ECO:0000256" key="1">
    <source>
        <dbReference type="ARBA" id="ARBA00004496"/>
    </source>
</evidence>
<dbReference type="InterPro" id="IPR008909">
    <property type="entry name" value="DALR_anticod-bd"/>
</dbReference>
<dbReference type="InterPro" id="IPR001412">
    <property type="entry name" value="aa-tRNA-synth_I_CS"/>
</dbReference>
<evidence type="ECO:0000256" key="11">
    <source>
        <dbReference type="HAMAP-Rule" id="MF_00123"/>
    </source>
</evidence>
<reference evidence="15 16" key="1">
    <citation type="submission" date="2007-08" db="EMBL/GenBank/DDBJ databases">
        <title>Complete sequence of Thermotoga lettingae TMO.</title>
        <authorList>
            <consortium name="US DOE Joint Genome Institute"/>
            <person name="Copeland A."/>
            <person name="Lucas S."/>
            <person name="Lapidus A."/>
            <person name="Barry K."/>
            <person name="Glavina del Rio T."/>
            <person name="Dalin E."/>
            <person name="Tice H."/>
            <person name="Pitluck S."/>
            <person name="Foster B."/>
            <person name="Bruce D."/>
            <person name="Schmutz J."/>
            <person name="Larimer F."/>
            <person name="Land M."/>
            <person name="Hauser L."/>
            <person name="Kyrpides N."/>
            <person name="Mikhailova N."/>
            <person name="Nelson K."/>
            <person name="Gogarten J.P."/>
            <person name="Noll K."/>
            <person name="Richardson P."/>
        </authorList>
    </citation>
    <scope>NUCLEOTIDE SEQUENCE [LARGE SCALE GENOMIC DNA]</scope>
    <source>
        <strain evidence="16">ATCC BAA-301 / DSM 14385 / NBRC 107922 / TMO</strain>
    </source>
</reference>
<dbReference type="EMBL" id="CP000812">
    <property type="protein sequence ID" value="ABV34288.1"/>
    <property type="molecule type" value="Genomic_DNA"/>
</dbReference>
<feature type="domain" description="Arginyl tRNA synthetase N-terminal" evidence="14">
    <location>
        <begin position="7"/>
        <end position="87"/>
    </location>
</feature>
<comment type="subunit">
    <text evidence="3 11">Monomer.</text>
</comment>
<sequence>MIFLLKEAIKKELLGAIEKVVGQLYSFEVDVAPENFGDFATNAALVGSRYAKKPPMQLAESLKDILKQSELFESVQVAKPGFLNFVVRKSTLIKIIETIVEKDDYPVEKSGQEKIQFEYGSANPTGPFTVGHGRQIVIGDILSNVFKALGYDVIREMYINDAGRQIRLLAKSLWVRYNQVLGVEEIDIPEDGYHGEYLIEIAKKLVEEVEEKFKMKWNNEIEGFFQKYAVDSILADMKSDLRLLNCSFDIYFSEKSLIDDGTVDEVLEILEKNSYVYRKDGALWFKVSEFVDEEDKVLIRKDGTFTYFLTDIAYHYKKHKRGFSKVYDIWGSDHHGHVPRMKAAMRALGVEDGFLNVILHQFVTLKRGDEIVRMSTRSGNFVTLKELVEEAGADATRYFFAMIDPNTHMVFDLNLAKQQSSDNPVYYVQYAHARICSLFEQAKAKSVSFEKGKDLDLLNDKVETDLILRIDGFEDALKDAARTLSPNKLTQYLEQLAYDFHSFYTKCLIVDPKNMKLSNARLNLSYAAKLVLKKGLSLLGVNAPEKM</sequence>
<dbReference type="InterPro" id="IPR014729">
    <property type="entry name" value="Rossmann-like_a/b/a_fold"/>
</dbReference>
<dbReference type="GO" id="GO:0005737">
    <property type="term" value="C:cytoplasm"/>
    <property type="evidence" value="ECO:0007669"/>
    <property type="project" value="UniProtKB-SubCell"/>
</dbReference>
<evidence type="ECO:0000256" key="7">
    <source>
        <dbReference type="ARBA" id="ARBA00022840"/>
    </source>
</evidence>
<dbReference type="InterPro" id="IPR009080">
    <property type="entry name" value="tRNAsynth_Ia_anticodon-bd"/>
</dbReference>
<dbReference type="EC" id="6.1.1.19" evidence="11"/>
<dbReference type="GO" id="GO:0006420">
    <property type="term" value="P:arginyl-tRNA aminoacylation"/>
    <property type="evidence" value="ECO:0007669"/>
    <property type="project" value="UniProtKB-UniRule"/>
</dbReference>
<evidence type="ECO:0000259" key="14">
    <source>
        <dbReference type="SMART" id="SM01016"/>
    </source>
</evidence>
<dbReference type="InterPro" id="IPR001278">
    <property type="entry name" value="Arg-tRNA-ligase"/>
</dbReference>
<dbReference type="CDD" id="cd00671">
    <property type="entry name" value="ArgRS_core"/>
    <property type="match status" value="1"/>
</dbReference>
<dbReference type="KEGG" id="tle:Tlet_1734"/>
<dbReference type="PANTHER" id="PTHR11956:SF5">
    <property type="entry name" value="ARGININE--TRNA LIGASE, CYTOPLASMIC"/>
    <property type="match status" value="1"/>
</dbReference>
<dbReference type="HOGENOM" id="CLU_006406_0_1_0"/>
<organism evidence="15 16">
    <name type="scientific">Pseudothermotoga lettingae (strain ATCC BAA-301 / DSM 14385 / NBRC 107922 / TMO)</name>
    <name type="common">Thermotoga lettingae</name>
    <dbReference type="NCBI Taxonomy" id="416591"/>
    <lineage>
        <taxon>Bacteria</taxon>
        <taxon>Thermotogati</taxon>
        <taxon>Thermotogota</taxon>
        <taxon>Thermotogae</taxon>
        <taxon>Thermotogales</taxon>
        <taxon>Thermotogaceae</taxon>
        <taxon>Pseudothermotoga</taxon>
    </lineage>
</organism>
<dbReference type="NCBIfam" id="TIGR00456">
    <property type="entry name" value="argS"/>
    <property type="match status" value="1"/>
</dbReference>
<evidence type="ECO:0000256" key="2">
    <source>
        <dbReference type="ARBA" id="ARBA00005594"/>
    </source>
</evidence>
<dbReference type="PANTHER" id="PTHR11956">
    <property type="entry name" value="ARGINYL-TRNA SYNTHETASE"/>
    <property type="match status" value="1"/>
</dbReference>
<feature type="short sequence motif" description="'HIGH' region" evidence="11">
    <location>
        <begin position="122"/>
        <end position="132"/>
    </location>
</feature>
<evidence type="ECO:0000256" key="4">
    <source>
        <dbReference type="ARBA" id="ARBA00022490"/>
    </source>
</evidence>
<dbReference type="Gene3D" id="3.30.1360.70">
    <property type="entry name" value="Arginyl tRNA synthetase N-terminal domain"/>
    <property type="match status" value="1"/>
</dbReference>
<dbReference type="InterPro" id="IPR036695">
    <property type="entry name" value="Arg-tRNA-synth_N_sf"/>
</dbReference>
<dbReference type="STRING" id="416591.Tlet_1734"/>
<dbReference type="eggNOG" id="COG0018">
    <property type="taxonomic scope" value="Bacteria"/>
</dbReference>
<proteinExistence type="inferred from homology"/>
<keyword evidence="8 11" id="KW-0648">Protein biosynthesis</keyword>
<dbReference type="InterPro" id="IPR005148">
    <property type="entry name" value="Arg-tRNA-synth_N"/>
</dbReference>
<keyword evidence="9 11" id="KW-0030">Aminoacyl-tRNA synthetase</keyword>
<evidence type="ECO:0000313" key="16">
    <source>
        <dbReference type="Proteomes" id="UP000002016"/>
    </source>
</evidence>
<feature type="domain" description="DALR anticodon binding" evidence="13">
    <location>
        <begin position="428"/>
        <end position="547"/>
    </location>
</feature>
<protein>
    <recommendedName>
        <fullName evidence="11">Arginine--tRNA ligase</fullName>
        <ecNumber evidence="11">6.1.1.19</ecNumber>
    </recommendedName>
    <alternativeName>
        <fullName evidence="11">Arginyl-tRNA synthetase</fullName>
        <shortName evidence="11">ArgRS</shortName>
    </alternativeName>
</protein>
<comment type="catalytic activity">
    <reaction evidence="10 11">
        <text>tRNA(Arg) + L-arginine + ATP = L-arginyl-tRNA(Arg) + AMP + diphosphate</text>
        <dbReference type="Rhea" id="RHEA:20301"/>
        <dbReference type="Rhea" id="RHEA-COMP:9658"/>
        <dbReference type="Rhea" id="RHEA-COMP:9673"/>
        <dbReference type="ChEBI" id="CHEBI:30616"/>
        <dbReference type="ChEBI" id="CHEBI:32682"/>
        <dbReference type="ChEBI" id="CHEBI:33019"/>
        <dbReference type="ChEBI" id="CHEBI:78442"/>
        <dbReference type="ChEBI" id="CHEBI:78513"/>
        <dbReference type="ChEBI" id="CHEBI:456215"/>
        <dbReference type="EC" id="6.1.1.19"/>
    </reaction>
</comment>
<keyword evidence="16" id="KW-1185">Reference proteome</keyword>
<dbReference type="SUPFAM" id="SSF55190">
    <property type="entry name" value="Arginyl-tRNA synthetase (ArgRS), N-terminal 'additional' domain"/>
    <property type="match status" value="1"/>
</dbReference>
<dbReference type="GO" id="GO:0004814">
    <property type="term" value="F:arginine-tRNA ligase activity"/>
    <property type="evidence" value="ECO:0007669"/>
    <property type="project" value="UniProtKB-UniRule"/>
</dbReference>
<dbReference type="FunFam" id="3.40.50.620:FF:000062">
    <property type="entry name" value="Arginine--tRNA ligase"/>
    <property type="match status" value="1"/>
</dbReference>
<dbReference type="Proteomes" id="UP000002016">
    <property type="component" value="Chromosome"/>
</dbReference>
<dbReference type="Pfam" id="PF05746">
    <property type="entry name" value="DALR_1"/>
    <property type="match status" value="1"/>
</dbReference>
<dbReference type="PRINTS" id="PR01038">
    <property type="entry name" value="TRNASYNTHARG"/>
</dbReference>